<name>A0AAV7JZY4_9METZ</name>
<dbReference type="Gene3D" id="1.20.1070.10">
    <property type="entry name" value="Rhodopsin 7-helix transmembrane proteins"/>
    <property type="match status" value="1"/>
</dbReference>
<sequence length="479" mass="54582">MEMNQTDKRLDIAEPGSEARKFVKEHGRKIKRRFIAVRICLTIILVVCIAAIWISLVSPLIVSYFVMPSTANLSRPFYDQLHQLFNGSNTSELMCNDNMNISNSSCPPQYIFKCPMCVPICGMWHPFGDSYFQAFRIIAISTSIIDLVFAIVGALIFIRVPGSLKFPKIIYFFLFVSIIILSICLTIANLLGPHTFFCELRNEDYDTVAASPSIWVSILGAISHYSYISFNVCFLVAAFNLFIIIYFPHWQVVRFDKPKIILAFVEFIICICLPAIFPIIHLSITRHYSFSRLPLLPFPLGDSYTPFIMALGPLMLFTGVALTLIVLSIYRVQIMKYVVYNKMISFKSYEIRHILFALQVGFTVTFVCIALSVDFANFEISNFLLYEFWSCTTLKFNPHFLTNQSLAPTECSESYKDYMSPILALFSNVTTGISAIEILVILTTKETWDSWKNSFKRVFKTLTTVSHYSVSTGHATSRN</sequence>
<feature type="transmembrane region" description="Helical" evidence="1">
    <location>
        <begin position="170"/>
        <end position="191"/>
    </location>
</feature>
<comment type="caution">
    <text evidence="2">The sequence shown here is derived from an EMBL/GenBank/DDBJ whole genome shotgun (WGS) entry which is preliminary data.</text>
</comment>
<keyword evidence="1" id="KW-0812">Transmembrane</keyword>
<evidence type="ECO:0000256" key="1">
    <source>
        <dbReference type="SAM" id="Phobius"/>
    </source>
</evidence>
<keyword evidence="1" id="KW-1133">Transmembrane helix</keyword>
<keyword evidence="1" id="KW-0472">Membrane</keyword>
<dbReference type="AlphaFoldDB" id="A0AAV7JZY4"/>
<proteinExistence type="predicted"/>
<feature type="transmembrane region" description="Helical" evidence="1">
    <location>
        <begin position="260"/>
        <end position="284"/>
    </location>
</feature>
<dbReference type="EMBL" id="JAKMXF010000266">
    <property type="protein sequence ID" value="KAI6653576.1"/>
    <property type="molecule type" value="Genomic_DNA"/>
</dbReference>
<feature type="transmembrane region" description="Helical" evidence="1">
    <location>
        <begin position="225"/>
        <end position="248"/>
    </location>
</feature>
<feature type="transmembrane region" description="Helical" evidence="1">
    <location>
        <begin position="134"/>
        <end position="158"/>
    </location>
</feature>
<protein>
    <submittedName>
        <fullName evidence="2">Uncharacterized protein</fullName>
    </submittedName>
</protein>
<dbReference type="Proteomes" id="UP001165289">
    <property type="component" value="Unassembled WGS sequence"/>
</dbReference>
<feature type="transmembrane region" description="Helical" evidence="1">
    <location>
        <begin position="422"/>
        <end position="442"/>
    </location>
</feature>
<accession>A0AAV7JZY4</accession>
<gene>
    <name evidence="2" type="ORF">LOD99_3471</name>
</gene>
<reference evidence="2 3" key="1">
    <citation type="journal article" date="2023" name="BMC Biol.">
        <title>The compact genome of the sponge Oopsacas minuta (Hexactinellida) is lacking key metazoan core genes.</title>
        <authorList>
            <person name="Santini S."/>
            <person name="Schenkelaars Q."/>
            <person name="Jourda C."/>
            <person name="Duchesne M."/>
            <person name="Belahbib H."/>
            <person name="Rocher C."/>
            <person name="Selva M."/>
            <person name="Riesgo A."/>
            <person name="Vervoort M."/>
            <person name="Leys S.P."/>
            <person name="Kodjabachian L."/>
            <person name="Le Bivic A."/>
            <person name="Borchiellini C."/>
            <person name="Claverie J.M."/>
            <person name="Renard E."/>
        </authorList>
    </citation>
    <scope>NUCLEOTIDE SEQUENCE [LARGE SCALE GENOMIC DNA]</scope>
    <source>
        <strain evidence="2">SPO-2</strain>
    </source>
</reference>
<organism evidence="2 3">
    <name type="scientific">Oopsacas minuta</name>
    <dbReference type="NCBI Taxonomy" id="111878"/>
    <lineage>
        <taxon>Eukaryota</taxon>
        <taxon>Metazoa</taxon>
        <taxon>Porifera</taxon>
        <taxon>Hexactinellida</taxon>
        <taxon>Hexasterophora</taxon>
        <taxon>Lyssacinosida</taxon>
        <taxon>Leucopsacidae</taxon>
        <taxon>Oopsacas</taxon>
    </lineage>
</organism>
<evidence type="ECO:0000313" key="3">
    <source>
        <dbReference type="Proteomes" id="UP001165289"/>
    </source>
</evidence>
<keyword evidence="3" id="KW-1185">Reference proteome</keyword>
<feature type="transmembrane region" description="Helical" evidence="1">
    <location>
        <begin position="34"/>
        <end position="67"/>
    </location>
</feature>
<evidence type="ECO:0000313" key="2">
    <source>
        <dbReference type="EMBL" id="KAI6653576.1"/>
    </source>
</evidence>
<feature type="transmembrane region" description="Helical" evidence="1">
    <location>
        <begin position="304"/>
        <end position="330"/>
    </location>
</feature>
<feature type="transmembrane region" description="Helical" evidence="1">
    <location>
        <begin position="351"/>
        <end position="373"/>
    </location>
</feature>